<evidence type="ECO:0000313" key="3">
    <source>
        <dbReference type="Ensembl" id="ENSCCRP00010093711.1"/>
    </source>
</evidence>
<feature type="compositionally biased region" description="Polar residues" evidence="1">
    <location>
        <begin position="79"/>
        <end position="89"/>
    </location>
</feature>
<name>A0A8C1NN16_CYPCA</name>
<evidence type="ECO:0000313" key="4">
    <source>
        <dbReference type="Proteomes" id="UP000694427"/>
    </source>
</evidence>
<evidence type="ECO:0000256" key="2">
    <source>
        <dbReference type="SAM" id="Phobius"/>
    </source>
</evidence>
<dbReference type="Proteomes" id="UP000694427">
    <property type="component" value="Unplaced"/>
</dbReference>
<feature type="region of interest" description="Disordered" evidence="1">
    <location>
        <begin position="166"/>
        <end position="185"/>
    </location>
</feature>
<evidence type="ECO:0000256" key="1">
    <source>
        <dbReference type="SAM" id="MobiDB-lite"/>
    </source>
</evidence>
<protein>
    <submittedName>
        <fullName evidence="3">Si:ch73-71c20.5</fullName>
    </submittedName>
</protein>
<feature type="transmembrane region" description="Helical" evidence="2">
    <location>
        <begin position="129"/>
        <end position="147"/>
    </location>
</feature>
<dbReference type="InterPro" id="IPR031833">
    <property type="entry name" value="DUF4748"/>
</dbReference>
<sequence>MLVIVSRERASFPYTPKMSAHCRNLLRSTLQGLYKLSNRTLWIGSHYEQSVACPRLQDNVLHSRALHCGHYALQTITKTESPKVTNTQKAPEPENKTNQQKKDEEEEEEEDNRPEYIPKRKAKNPLMKVGYAWMIGLPTGIIGFILAKRQVDKNRLKQLKIRQRMKKANEGDYEHERYKPATRMQ</sequence>
<reference evidence="3" key="1">
    <citation type="submission" date="2025-08" db="UniProtKB">
        <authorList>
            <consortium name="Ensembl"/>
        </authorList>
    </citation>
    <scope>IDENTIFICATION</scope>
</reference>
<reference evidence="3" key="2">
    <citation type="submission" date="2025-09" db="UniProtKB">
        <authorList>
            <consortium name="Ensembl"/>
        </authorList>
    </citation>
    <scope>IDENTIFICATION</scope>
</reference>
<accession>A0A8C1NN16</accession>
<dbReference type="Ensembl" id="ENSCCRT00010103982.1">
    <property type="protein sequence ID" value="ENSCCRP00010093711.1"/>
    <property type="gene ID" value="ENSCCRG00010041025.1"/>
</dbReference>
<keyword evidence="4" id="KW-1185">Reference proteome</keyword>
<organism evidence="3 4">
    <name type="scientific">Cyprinus carpio</name>
    <name type="common">Common carp</name>
    <dbReference type="NCBI Taxonomy" id="7962"/>
    <lineage>
        <taxon>Eukaryota</taxon>
        <taxon>Metazoa</taxon>
        <taxon>Chordata</taxon>
        <taxon>Craniata</taxon>
        <taxon>Vertebrata</taxon>
        <taxon>Euteleostomi</taxon>
        <taxon>Actinopterygii</taxon>
        <taxon>Neopterygii</taxon>
        <taxon>Teleostei</taxon>
        <taxon>Ostariophysi</taxon>
        <taxon>Cypriniformes</taxon>
        <taxon>Cyprinidae</taxon>
        <taxon>Cyprininae</taxon>
        <taxon>Cyprinus</taxon>
    </lineage>
</organism>
<feature type="compositionally biased region" description="Basic and acidic residues" evidence="1">
    <location>
        <begin position="167"/>
        <end position="179"/>
    </location>
</feature>
<keyword evidence="2" id="KW-0472">Membrane</keyword>
<feature type="region of interest" description="Disordered" evidence="1">
    <location>
        <begin position="79"/>
        <end position="119"/>
    </location>
</feature>
<dbReference type="Pfam" id="PF15932">
    <property type="entry name" value="DUF4748"/>
    <property type="match status" value="1"/>
</dbReference>
<keyword evidence="2" id="KW-0812">Transmembrane</keyword>
<dbReference type="AlphaFoldDB" id="A0A8C1NN16"/>
<proteinExistence type="predicted"/>
<feature type="compositionally biased region" description="Basic and acidic residues" evidence="1">
    <location>
        <begin position="91"/>
        <end position="103"/>
    </location>
</feature>
<keyword evidence="2" id="KW-1133">Transmembrane helix</keyword>